<dbReference type="InterPro" id="IPR008964">
    <property type="entry name" value="Invasin/intimin_cell_adhesion"/>
</dbReference>
<dbReference type="Pfam" id="PF07705">
    <property type="entry name" value="CARDB"/>
    <property type="match status" value="1"/>
</dbReference>
<gene>
    <name evidence="5" type="ORF">HPDFPBIK_00009</name>
</gene>
<accession>A0A7G9YEW6</accession>
<dbReference type="Pfam" id="PF08308">
    <property type="entry name" value="PEGA"/>
    <property type="match status" value="1"/>
</dbReference>
<reference evidence="5" key="1">
    <citation type="submission" date="2020-06" db="EMBL/GenBank/DDBJ databases">
        <title>Unique genomic features of the anaerobic methanotrophic archaea.</title>
        <authorList>
            <person name="Chadwick G.L."/>
            <person name="Skennerton C.T."/>
            <person name="Laso-Perez R."/>
            <person name="Leu A.O."/>
            <person name="Speth D.R."/>
            <person name="Yu H."/>
            <person name="Morgan-Lang C."/>
            <person name="Hatzenpichler R."/>
            <person name="Goudeau D."/>
            <person name="Malmstrom R."/>
            <person name="Brazelton W.J."/>
            <person name="Woyke T."/>
            <person name="Hallam S.J."/>
            <person name="Tyson G.W."/>
            <person name="Wegener G."/>
            <person name="Boetius A."/>
            <person name="Orphan V."/>
        </authorList>
    </citation>
    <scope>NUCLEOTIDE SEQUENCE</scope>
</reference>
<dbReference type="SUPFAM" id="SSF49299">
    <property type="entry name" value="PKD domain"/>
    <property type="match status" value="1"/>
</dbReference>
<feature type="transmembrane region" description="Helical" evidence="2">
    <location>
        <begin position="289"/>
        <end position="307"/>
    </location>
</feature>
<feature type="domain" description="CARDB" evidence="3">
    <location>
        <begin position="2"/>
        <end position="79"/>
    </location>
</feature>
<feature type="compositionally biased region" description="Basic and acidic residues" evidence="1">
    <location>
        <begin position="313"/>
        <end position="338"/>
    </location>
</feature>
<feature type="region of interest" description="Disordered" evidence="1">
    <location>
        <begin position="313"/>
        <end position="343"/>
    </location>
</feature>
<dbReference type="InterPro" id="IPR035986">
    <property type="entry name" value="PKD_dom_sf"/>
</dbReference>
<proteinExistence type="predicted"/>
<protein>
    <recommendedName>
        <fullName evidence="6">CARDB domain-containing protein</fullName>
    </recommendedName>
</protein>
<dbReference type="InterPro" id="IPR011635">
    <property type="entry name" value="CARDB"/>
</dbReference>
<organism evidence="5">
    <name type="scientific">Candidatus Methanogaster sp. ANME-2c ERB4</name>
    <dbReference type="NCBI Taxonomy" id="2759911"/>
    <lineage>
        <taxon>Archaea</taxon>
        <taxon>Methanobacteriati</taxon>
        <taxon>Methanobacteriota</taxon>
        <taxon>Stenosarchaea group</taxon>
        <taxon>Methanomicrobia</taxon>
        <taxon>Methanosarcinales</taxon>
        <taxon>ANME-2 cluster</taxon>
        <taxon>Candidatus Methanogasteraceae</taxon>
        <taxon>Candidatus Methanogaster</taxon>
    </lineage>
</organism>
<evidence type="ECO:0000256" key="2">
    <source>
        <dbReference type="SAM" id="Phobius"/>
    </source>
</evidence>
<keyword evidence="2" id="KW-0812">Transmembrane</keyword>
<dbReference type="SUPFAM" id="SSF49373">
    <property type="entry name" value="Invasin/intimin cell-adhesion fragments"/>
    <property type="match status" value="1"/>
</dbReference>
<dbReference type="Gene3D" id="2.60.40.10">
    <property type="entry name" value="Immunoglobulins"/>
    <property type="match status" value="3"/>
</dbReference>
<feature type="domain" description="PEGA" evidence="4">
    <location>
        <begin position="341"/>
        <end position="405"/>
    </location>
</feature>
<dbReference type="AlphaFoldDB" id="A0A7G9YEW6"/>
<evidence type="ECO:0008006" key="6">
    <source>
        <dbReference type="Google" id="ProtNLM"/>
    </source>
</evidence>
<name>A0A7G9YEW6_9EURY</name>
<dbReference type="InterPro" id="IPR013783">
    <property type="entry name" value="Ig-like_fold"/>
</dbReference>
<evidence type="ECO:0000313" key="5">
    <source>
        <dbReference type="EMBL" id="QNO46550.1"/>
    </source>
</evidence>
<evidence type="ECO:0000256" key="1">
    <source>
        <dbReference type="SAM" id="MobiDB-lite"/>
    </source>
</evidence>
<dbReference type="EMBL" id="MT631196">
    <property type="protein sequence ID" value="QNO46550.1"/>
    <property type="molecule type" value="Genomic_DNA"/>
</dbReference>
<sequence>MTVAVVVKNIGAPSSEWVHLMLWGCCDLSRQVHPLKSGETTTIYFEPLIFEEPGEFEITATIDTASKITESNEANNERSEVITVGGVLPPLSVSIFTDPVPSGESNEVAVRVTADGDPVHDAFVSLSATTGDLDPDAGTTDADGGFVSIFTAPAVRAETMYTIHAEVEIGDRAGEGSVSDLITVPREMPPTAYMEMYPNPVYEGESVTLDGWGEDEDGEVVEFRWTLPDGTTISDHGDSSELTLEPDEVVAGWYAFAVMDDGGIWSEEVGEGLDVVGTELPTKPVIPDVLAAIAVLAAGILLVYYVFRKPPDPKPDHNMKEKEDKNKSEDDKDEEQHGAIHATSDPSDARVFVDVEYKGRSPKTVDNVLIGPHTVLFLKRGYFGYERGKVVIANQTVQVHRDLTKMPEVKLKLSADPAEIVADRESRSTIWIEIVTKDDTRYQSRFRMTRQSFWRLTSER</sequence>
<keyword evidence="2" id="KW-1133">Transmembrane helix</keyword>
<evidence type="ECO:0000259" key="4">
    <source>
        <dbReference type="Pfam" id="PF08308"/>
    </source>
</evidence>
<keyword evidence="2" id="KW-0472">Membrane</keyword>
<dbReference type="InterPro" id="IPR013229">
    <property type="entry name" value="PEGA"/>
</dbReference>
<evidence type="ECO:0000259" key="3">
    <source>
        <dbReference type="Pfam" id="PF07705"/>
    </source>
</evidence>